<keyword evidence="10" id="KW-1185">Reference proteome</keyword>
<dbReference type="InterPro" id="IPR003660">
    <property type="entry name" value="HAMP_dom"/>
</dbReference>
<evidence type="ECO:0000256" key="5">
    <source>
        <dbReference type="ARBA" id="ARBA00022777"/>
    </source>
</evidence>
<accession>A0AA96LP98</accession>
<keyword evidence="7" id="KW-0812">Transmembrane</keyword>
<dbReference type="Proteomes" id="UP001304650">
    <property type="component" value="Chromosome"/>
</dbReference>
<evidence type="ECO:0000256" key="7">
    <source>
        <dbReference type="SAM" id="Phobius"/>
    </source>
</evidence>
<keyword evidence="6 7" id="KW-0472">Membrane</keyword>
<dbReference type="SUPFAM" id="SSF55874">
    <property type="entry name" value="ATPase domain of HSP90 chaperone/DNA topoisomerase II/histidine kinase"/>
    <property type="match status" value="1"/>
</dbReference>
<dbReference type="SMART" id="SM00304">
    <property type="entry name" value="HAMP"/>
    <property type="match status" value="1"/>
</dbReference>
<keyword evidence="2" id="KW-1003">Cell membrane</keyword>
<keyword evidence="5 9" id="KW-0418">Kinase</keyword>
<evidence type="ECO:0000256" key="1">
    <source>
        <dbReference type="ARBA" id="ARBA00004651"/>
    </source>
</evidence>
<dbReference type="GO" id="GO:0005886">
    <property type="term" value="C:plasma membrane"/>
    <property type="evidence" value="ECO:0007669"/>
    <property type="project" value="UniProtKB-SubCell"/>
</dbReference>
<keyword evidence="7" id="KW-1133">Transmembrane helix</keyword>
<gene>
    <name evidence="9" type="ORF">MJB10_20570</name>
</gene>
<dbReference type="KEGG" id="proo:MJB10_20570"/>
<evidence type="ECO:0000256" key="4">
    <source>
        <dbReference type="ARBA" id="ARBA00022679"/>
    </source>
</evidence>
<sequence length="581" mass="67442">MKRAFLWLDNISLNKKLFMIYVLCIFVPIITFVSLFYSSMNRELKQKRVSELNESLLRIKYGISKEIEIAKSLSDRLLLNESYYTLFENTEESVASRYEYRRKWDQAIQQHLVSNPKVDNITLYTTNHLLFFGGSIQPLTEANKNESWYKELVASGKNMIVTTIPETGRDKVSIVRYMNYALLNNIDVLRISLDENVFAQLALEEAQNAGILQAELYDQHGKPIFTINKGIQEQEGISLKDSFAQSGLLGGWSIMIRGSSSLLTPELQHLKTRFIFLMMGSLMVTSFIIYLITRSMIYRMRILSQQMRNIKMNRFDVISHSPGNDEIGMVIIQFNMMVARMENLISEVYEAELQKNRFLVEKLNAERNALYSQINPHFLYNTLNVMMAKSMLKQEYETVSIIRSLSKLFRRLTVWGSDLIPLGEELEFIREYLNIQKYRFEDKLQYEIEMEHGVGLLLIPKMCLQPLIENACVHGIEKKRTMGTIKLQILDIEDTLSIEISDDGPGMSNEKLDELKKRLEGNYENHKSVGLHNVYKRLGMYYGDDLDFRVISQLGHGTSIFIRIPLLSIRQQGDKYDNETT</sequence>
<dbReference type="PANTHER" id="PTHR34220">
    <property type="entry name" value="SENSOR HISTIDINE KINASE YPDA"/>
    <property type="match status" value="1"/>
</dbReference>
<dbReference type="AlphaFoldDB" id="A0AA96LP98"/>
<dbReference type="InterPro" id="IPR003594">
    <property type="entry name" value="HATPase_dom"/>
</dbReference>
<dbReference type="Pfam" id="PF06580">
    <property type="entry name" value="His_kinase"/>
    <property type="match status" value="1"/>
</dbReference>
<dbReference type="InterPro" id="IPR050640">
    <property type="entry name" value="Bact_2-comp_sensor_kinase"/>
</dbReference>
<dbReference type="EMBL" id="CP130319">
    <property type="protein sequence ID" value="WNR43479.1"/>
    <property type="molecule type" value="Genomic_DNA"/>
</dbReference>
<evidence type="ECO:0000313" key="9">
    <source>
        <dbReference type="EMBL" id="WNR43479.1"/>
    </source>
</evidence>
<evidence type="ECO:0000259" key="8">
    <source>
        <dbReference type="PROSITE" id="PS50885"/>
    </source>
</evidence>
<dbReference type="Pfam" id="PF02518">
    <property type="entry name" value="HATPase_c"/>
    <property type="match status" value="1"/>
</dbReference>
<feature type="transmembrane region" description="Helical" evidence="7">
    <location>
        <begin position="20"/>
        <end position="38"/>
    </location>
</feature>
<proteinExistence type="predicted"/>
<keyword evidence="4 9" id="KW-0808">Transferase</keyword>
<dbReference type="PANTHER" id="PTHR34220:SF7">
    <property type="entry name" value="SENSOR HISTIDINE KINASE YPDA"/>
    <property type="match status" value="1"/>
</dbReference>
<organism evidence="9 10">
    <name type="scientific">Paenibacillus roseopurpureus</name>
    <dbReference type="NCBI Taxonomy" id="2918901"/>
    <lineage>
        <taxon>Bacteria</taxon>
        <taxon>Bacillati</taxon>
        <taxon>Bacillota</taxon>
        <taxon>Bacilli</taxon>
        <taxon>Bacillales</taxon>
        <taxon>Paenibacillaceae</taxon>
        <taxon>Paenibacillus</taxon>
    </lineage>
</organism>
<keyword evidence="3" id="KW-0597">Phosphoprotein</keyword>
<dbReference type="Gene3D" id="6.10.340.10">
    <property type="match status" value="1"/>
</dbReference>
<dbReference type="GO" id="GO:0000155">
    <property type="term" value="F:phosphorelay sensor kinase activity"/>
    <property type="evidence" value="ECO:0007669"/>
    <property type="project" value="InterPro"/>
</dbReference>
<evidence type="ECO:0000256" key="2">
    <source>
        <dbReference type="ARBA" id="ARBA00022475"/>
    </source>
</evidence>
<reference evidence="9" key="1">
    <citation type="submission" date="2022-02" db="EMBL/GenBank/DDBJ databases">
        <title>Paenibacillus sp. MBLB1832 Whole Genome Shotgun Sequencing.</title>
        <authorList>
            <person name="Hwang C.Y."/>
            <person name="Cho E.-S."/>
            <person name="Seo M.-J."/>
        </authorList>
    </citation>
    <scope>NUCLEOTIDE SEQUENCE</scope>
    <source>
        <strain evidence="9">MBLB1832</strain>
    </source>
</reference>
<protein>
    <submittedName>
        <fullName evidence="9">Sensor histidine kinase</fullName>
        <ecNumber evidence="9">2.7.13.3</ecNumber>
    </submittedName>
</protein>
<dbReference type="PROSITE" id="PS50885">
    <property type="entry name" value="HAMP"/>
    <property type="match status" value="1"/>
</dbReference>
<name>A0AA96LP98_9BACL</name>
<dbReference type="EC" id="2.7.13.3" evidence="9"/>
<dbReference type="InterPro" id="IPR010559">
    <property type="entry name" value="Sig_transdc_His_kin_internal"/>
</dbReference>
<dbReference type="Gene3D" id="3.30.565.10">
    <property type="entry name" value="Histidine kinase-like ATPase, C-terminal domain"/>
    <property type="match status" value="1"/>
</dbReference>
<feature type="transmembrane region" description="Helical" evidence="7">
    <location>
        <begin position="274"/>
        <end position="292"/>
    </location>
</feature>
<comment type="subcellular location">
    <subcellularLocation>
        <location evidence="1">Cell membrane</location>
        <topology evidence="1">Multi-pass membrane protein</topology>
    </subcellularLocation>
</comment>
<evidence type="ECO:0000313" key="10">
    <source>
        <dbReference type="Proteomes" id="UP001304650"/>
    </source>
</evidence>
<dbReference type="InterPro" id="IPR036890">
    <property type="entry name" value="HATPase_C_sf"/>
</dbReference>
<dbReference type="RefSeq" id="WP_314797787.1">
    <property type="nucleotide sequence ID" value="NZ_CP130319.1"/>
</dbReference>
<evidence type="ECO:0000256" key="3">
    <source>
        <dbReference type="ARBA" id="ARBA00022553"/>
    </source>
</evidence>
<feature type="domain" description="HAMP" evidence="8">
    <location>
        <begin position="294"/>
        <end position="346"/>
    </location>
</feature>
<evidence type="ECO:0000256" key="6">
    <source>
        <dbReference type="ARBA" id="ARBA00023136"/>
    </source>
</evidence>